<keyword evidence="1" id="KW-1133">Transmembrane helix</keyword>
<dbReference type="Proteomes" id="UP000054248">
    <property type="component" value="Unassembled WGS sequence"/>
</dbReference>
<dbReference type="AlphaFoldDB" id="A0A0C3LAR5"/>
<evidence type="ECO:0000313" key="3">
    <source>
        <dbReference type="Proteomes" id="UP000054248"/>
    </source>
</evidence>
<dbReference type="HOGENOM" id="CLU_2265701_0_0_1"/>
<dbReference type="EMBL" id="KN823275">
    <property type="protein sequence ID" value="KIO18587.1"/>
    <property type="molecule type" value="Genomic_DNA"/>
</dbReference>
<protein>
    <submittedName>
        <fullName evidence="2">Uncharacterized protein</fullName>
    </submittedName>
</protein>
<name>A0A0C3LAR5_9AGAM</name>
<dbReference type="OrthoDB" id="2505950at2759"/>
<organism evidence="2 3">
    <name type="scientific">Tulasnella calospora MUT 4182</name>
    <dbReference type="NCBI Taxonomy" id="1051891"/>
    <lineage>
        <taxon>Eukaryota</taxon>
        <taxon>Fungi</taxon>
        <taxon>Dikarya</taxon>
        <taxon>Basidiomycota</taxon>
        <taxon>Agaricomycotina</taxon>
        <taxon>Agaricomycetes</taxon>
        <taxon>Cantharellales</taxon>
        <taxon>Tulasnellaceae</taxon>
        <taxon>Tulasnella</taxon>
    </lineage>
</organism>
<keyword evidence="1" id="KW-0812">Transmembrane</keyword>
<evidence type="ECO:0000313" key="2">
    <source>
        <dbReference type="EMBL" id="KIO18587.1"/>
    </source>
</evidence>
<gene>
    <name evidence="2" type="ORF">M407DRAFT_246437</name>
</gene>
<reference evidence="2 3" key="1">
    <citation type="submission" date="2014-04" db="EMBL/GenBank/DDBJ databases">
        <authorList>
            <consortium name="DOE Joint Genome Institute"/>
            <person name="Kuo A."/>
            <person name="Girlanda M."/>
            <person name="Perotto S."/>
            <person name="Kohler A."/>
            <person name="Nagy L.G."/>
            <person name="Floudas D."/>
            <person name="Copeland A."/>
            <person name="Barry K.W."/>
            <person name="Cichocki N."/>
            <person name="Veneault-Fourrey C."/>
            <person name="LaButti K."/>
            <person name="Lindquist E.A."/>
            <person name="Lipzen A."/>
            <person name="Lundell T."/>
            <person name="Morin E."/>
            <person name="Murat C."/>
            <person name="Sun H."/>
            <person name="Tunlid A."/>
            <person name="Henrissat B."/>
            <person name="Grigoriev I.V."/>
            <person name="Hibbett D.S."/>
            <person name="Martin F."/>
            <person name="Nordberg H.P."/>
            <person name="Cantor M.N."/>
            <person name="Hua S.X."/>
        </authorList>
    </citation>
    <scope>NUCLEOTIDE SEQUENCE [LARGE SCALE GENOMIC DNA]</scope>
    <source>
        <strain evidence="2 3">MUT 4182</strain>
    </source>
</reference>
<keyword evidence="1" id="KW-0472">Membrane</keyword>
<keyword evidence="3" id="KW-1185">Reference proteome</keyword>
<sequence length="103" mass="11480">MAEITVFTWGDILMFFATIFGVFGVSVASWWIYNAIYGTLWQTKKTLKDRGVEKGEDGVWRVKTDKTLSHETEVDKTQRGIVKAMEASSFGNAPKGKKGGKAE</sequence>
<accession>A0A0C3LAR5</accession>
<reference evidence="3" key="2">
    <citation type="submission" date="2015-01" db="EMBL/GenBank/DDBJ databases">
        <title>Evolutionary Origins and Diversification of the Mycorrhizal Mutualists.</title>
        <authorList>
            <consortium name="DOE Joint Genome Institute"/>
            <consortium name="Mycorrhizal Genomics Consortium"/>
            <person name="Kohler A."/>
            <person name="Kuo A."/>
            <person name="Nagy L.G."/>
            <person name="Floudas D."/>
            <person name="Copeland A."/>
            <person name="Barry K.W."/>
            <person name="Cichocki N."/>
            <person name="Veneault-Fourrey C."/>
            <person name="LaButti K."/>
            <person name="Lindquist E.A."/>
            <person name="Lipzen A."/>
            <person name="Lundell T."/>
            <person name="Morin E."/>
            <person name="Murat C."/>
            <person name="Riley R."/>
            <person name="Ohm R."/>
            <person name="Sun H."/>
            <person name="Tunlid A."/>
            <person name="Henrissat B."/>
            <person name="Grigoriev I.V."/>
            <person name="Hibbett D.S."/>
            <person name="Martin F."/>
        </authorList>
    </citation>
    <scope>NUCLEOTIDE SEQUENCE [LARGE SCALE GENOMIC DNA]</scope>
    <source>
        <strain evidence="3">MUT 4182</strain>
    </source>
</reference>
<evidence type="ECO:0000256" key="1">
    <source>
        <dbReference type="SAM" id="Phobius"/>
    </source>
</evidence>
<proteinExistence type="predicted"/>
<feature type="transmembrane region" description="Helical" evidence="1">
    <location>
        <begin position="12"/>
        <end position="33"/>
    </location>
</feature>